<dbReference type="EMBL" id="JBBAXC010000029">
    <property type="protein sequence ID" value="MEI5909537.1"/>
    <property type="molecule type" value="Genomic_DNA"/>
</dbReference>
<evidence type="ECO:0000313" key="1">
    <source>
        <dbReference type="EMBL" id="MEI5909537.1"/>
    </source>
</evidence>
<organism evidence="1 2">
    <name type="scientific">Bacillus spongiae</name>
    <dbReference type="NCBI Taxonomy" id="2683610"/>
    <lineage>
        <taxon>Bacteria</taxon>
        <taxon>Bacillati</taxon>
        <taxon>Bacillota</taxon>
        <taxon>Bacilli</taxon>
        <taxon>Bacillales</taxon>
        <taxon>Bacillaceae</taxon>
        <taxon>Bacillus</taxon>
    </lineage>
</organism>
<dbReference type="Proteomes" id="UP001312865">
    <property type="component" value="Unassembled WGS sequence"/>
</dbReference>
<dbReference type="RefSeq" id="WP_336588979.1">
    <property type="nucleotide sequence ID" value="NZ_JBBAXC010000029.1"/>
</dbReference>
<reference evidence="1 2" key="1">
    <citation type="journal article" date="2018" name="J. Microbiol.">
        <title>Bacillus spongiae sp. nov., isolated from sponge of Jeju Island.</title>
        <authorList>
            <person name="Lee G.E."/>
            <person name="Im W.T."/>
            <person name="Park J.S."/>
        </authorList>
    </citation>
    <scope>NUCLEOTIDE SEQUENCE [LARGE SCALE GENOMIC DNA]</scope>
    <source>
        <strain evidence="1 2">135PIL107-10</strain>
    </source>
</reference>
<keyword evidence="2" id="KW-1185">Reference proteome</keyword>
<accession>A0ABU8HK83</accession>
<gene>
    <name evidence="1" type="ORF">WAK64_21155</name>
</gene>
<proteinExistence type="predicted"/>
<comment type="caution">
    <text evidence="1">The sequence shown here is derived from an EMBL/GenBank/DDBJ whole genome shotgun (WGS) entry which is preliminary data.</text>
</comment>
<evidence type="ECO:0000313" key="2">
    <source>
        <dbReference type="Proteomes" id="UP001312865"/>
    </source>
</evidence>
<sequence length="102" mass="12093">MNTEKYKTLYKRLLKDLEFKENLESINLNHFLPIIEKIKQDSSVFLFKVDGERNENVYTFLISGQKLGEDNYLRMDTSDLEGGLSYICVKYAEEVWGWNTNR</sequence>
<protein>
    <submittedName>
        <fullName evidence="1">Uncharacterized protein</fullName>
    </submittedName>
</protein>
<name>A0ABU8HK83_9BACI</name>